<dbReference type="InterPro" id="IPR013783">
    <property type="entry name" value="Ig-like_fold"/>
</dbReference>
<evidence type="ECO:0000259" key="2">
    <source>
        <dbReference type="Pfam" id="PF02922"/>
    </source>
</evidence>
<gene>
    <name evidence="3" type="ORF">GCM10009560_25870</name>
</gene>
<protein>
    <recommendedName>
        <fullName evidence="2">Glycoside hydrolase family 13 N-terminal domain-containing protein</fullName>
    </recommendedName>
</protein>
<name>A0ABP3ZP37_9ACTN</name>
<evidence type="ECO:0000256" key="1">
    <source>
        <dbReference type="SAM" id="MobiDB-lite"/>
    </source>
</evidence>
<proteinExistence type="predicted"/>
<evidence type="ECO:0000313" key="3">
    <source>
        <dbReference type="EMBL" id="GAA0924825.1"/>
    </source>
</evidence>
<organism evidence="3 4">
    <name type="scientific">Nonomuraea longicatena</name>
    <dbReference type="NCBI Taxonomy" id="83682"/>
    <lineage>
        <taxon>Bacteria</taxon>
        <taxon>Bacillati</taxon>
        <taxon>Actinomycetota</taxon>
        <taxon>Actinomycetes</taxon>
        <taxon>Streptosporangiales</taxon>
        <taxon>Streptosporangiaceae</taxon>
        <taxon>Nonomuraea</taxon>
    </lineage>
</organism>
<feature type="domain" description="Glycoside hydrolase family 13 N-terminal" evidence="2">
    <location>
        <begin position="26"/>
        <end position="73"/>
    </location>
</feature>
<dbReference type="InterPro" id="IPR004193">
    <property type="entry name" value="Glyco_hydro_13_N"/>
</dbReference>
<dbReference type="Pfam" id="PF02922">
    <property type="entry name" value="CBM_48"/>
    <property type="match status" value="1"/>
</dbReference>
<keyword evidence="4" id="KW-1185">Reference proteome</keyword>
<evidence type="ECO:0000313" key="4">
    <source>
        <dbReference type="Proteomes" id="UP001501578"/>
    </source>
</evidence>
<comment type="caution">
    <text evidence="3">The sequence shown here is derived from an EMBL/GenBank/DDBJ whole genome shotgun (WGS) entry which is preliminary data.</text>
</comment>
<reference evidence="4" key="1">
    <citation type="journal article" date="2019" name="Int. J. Syst. Evol. Microbiol.">
        <title>The Global Catalogue of Microorganisms (GCM) 10K type strain sequencing project: providing services to taxonomists for standard genome sequencing and annotation.</title>
        <authorList>
            <consortium name="The Broad Institute Genomics Platform"/>
            <consortium name="The Broad Institute Genome Sequencing Center for Infectious Disease"/>
            <person name="Wu L."/>
            <person name="Ma J."/>
        </authorList>
    </citation>
    <scope>NUCLEOTIDE SEQUENCE [LARGE SCALE GENOMIC DNA]</scope>
    <source>
        <strain evidence="4">JCM 11136</strain>
    </source>
</reference>
<accession>A0ABP3ZP37</accession>
<dbReference type="SUPFAM" id="SSF81296">
    <property type="entry name" value="E set domains"/>
    <property type="match status" value="1"/>
</dbReference>
<feature type="compositionally biased region" description="Low complexity" evidence="1">
    <location>
        <begin position="118"/>
        <end position="127"/>
    </location>
</feature>
<feature type="region of interest" description="Disordered" evidence="1">
    <location>
        <begin position="103"/>
        <end position="127"/>
    </location>
</feature>
<dbReference type="Gene3D" id="2.60.40.10">
    <property type="entry name" value="Immunoglobulins"/>
    <property type="match status" value="1"/>
</dbReference>
<dbReference type="InterPro" id="IPR014756">
    <property type="entry name" value="Ig_E-set"/>
</dbReference>
<dbReference type="Proteomes" id="UP001501578">
    <property type="component" value="Unassembled WGS sequence"/>
</dbReference>
<dbReference type="CDD" id="cd07184">
    <property type="entry name" value="E_set_Isoamylase_like_N"/>
    <property type="match status" value="1"/>
</dbReference>
<sequence>MFTHGKSNRKGQVEILFTLPAEVGPVSVVGDFNGWDPFAHPMTLGADGQYRVAVAVPHGNSYAFRYLGDGGRWFDEEAAHEYDARGAIIHVQRAAAAAAATKRRAAAPKNGAKTVKPAARTARAARA</sequence>
<dbReference type="EMBL" id="BAAAHQ010000011">
    <property type="protein sequence ID" value="GAA0924825.1"/>
    <property type="molecule type" value="Genomic_DNA"/>
</dbReference>